<evidence type="ECO:0000256" key="2">
    <source>
        <dbReference type="SAM" id="Phobius"/>
    </source>
</evidence>
<feature type="transmembrane region" description="Helical" evidence="2">
    <location>
        <begin position="173"/>
        <end position="199"/>
    </location>
</feature>
<proteinExistence type="predicted"/>
<evidence type="ECO:0000313" key="4">
    <source>
        <dbReference type="RefSeq" id="XP_055872437.1"/>
    </source>
</evidence>
<evidence type="ECO:0000313" key="3">
    <source>
        <dbReference type="Proteomes" id="UP001165740"/>
    </source>
</evidence>
<feature type="transmembrane region" description="Helical" evidence="2">
    <location>
        <begin position="70"/>
        <end position="89"/>
    </location>
</feature>
<organism evidence="3 4">
    <name type="scientific">Biomphalaria glabrata</name>
    <name type="common">Bloodfluke planorb</name>
    <name type="synonym">Freshwater snail</name>
    <dbReference type="NCBI Taxonomy" id="6526"/>
    <lineage>
        <taxon>Eukaryota</taxon>
        <taxon>Metazoa</taxon>
        <taxon>Spiralia</taxon>
        <taxon>Lophotrochozoa</taxon>
        <taxon>Mollusca</taxon>
        <taxon>Gastropoda</taxon>
        <taxon>Heterobranchia</taxon>
        <taxon>Euthyneura</taxon>
        <taxon>Panpulmonata</taxon>
        <taxon>Hygrophila</taxon>
        <taxon>Lymnaeoidea</taxon>
        <taxon>Planorbidae</taxon>
        <taxon>Biomphalaria</taxon>
    </lineage>
</organism>
<keyword evidence="3" id="KW-1185">Reference proteome</keyword>
<feature type="region of interest" description="Disordered" evidence="1">
    <location>
        <begin position="273"/>
        <end position="298"/>
    </location>
</feature>
<name>A0A9W2ZBM8_BIOGL</name>
<feature type="region of interest" description="Disordered" evidence="1">
    <location>
        <begin position="324"/>
        <end position="346"/>
    </location>
</feature>
<dbReference type="AlphaFoldDB" id="A0A9W2ZBM8"/>
<feature type="transmembrane region" description="Helical" evidence="2">
    <location>
        <begin position="355"/>
        <end position="374"/>
    </location>
</feature>
<keyword evidence="2" id="KW-0472">Membrane</keyword>
<dbReference type="Proteomes" id="UP001165740">
    <property type="component" value="Chromosome 17"/>
</dbReference>
<dbReference type="GeneID" id="129923786"/>
<dbReference type="OrthoDB" id="10313557at2759"/>
<feature type="transmembrane region" description="Helical" evidence="2">
    <location>
        <begin position="109"/>
        <end position="133"/>
    </location>
</feature>
<accession>A0A9W2ZBM8</accession>
<gene>
    <name evidence="4" type="primary">LOC129923786</name>
</gene>
<feature type="transmembrane region" description="Helical" evidence="2">
    <location>
        <begin position="37"/>
        <end position="58"/>
    </location>
</feature>
<evidence type="ECO:0000256" key="1">
    <source>
        <dbReference type="SAM" id="MobiDB-lite"/>
    </source>
</evidence>
<dbReference type="RefSeq" id="XP_055872437.1">
    <property type="nucleotide sequence ID" value="XM_056016462.1"/>
</dbReference>
<keyword evidence="2" id="KW-1133">Transmembrane helix</keyword>
<reference evidence="4" key="1">
    <citation type="submission" date="2025-08" db="UniProtKB">
        <authorList>
            <consortium name="RefSeq"/>
        </authorList>
    </citation>
    <scope>IDENTIFICATION</scope>
</reference>
<protein>
    <submittedName>
        <fullName evidence="4">Uncharacterized protein LOC129923786</fullName>
    </submittedName>
</protein>
<sequence>MKVWEFQEDRTKRIYTTYNPALIMEYRTYYGDSTNTALSVVFILLIVLVNGALVALHARRKGFYKNNKSMITISMAIGNLVLAMFPLIVLAKFYNEDDYLPSTSLQLRVATYIVMLHFINVHCLTLLGADALIKKAVPEAFNKLALALLTCSLPWIFSICLVLPLYIDTDLLLSRFILLLVLFPFFTLTSLISNIVSVIMTKRMLGYRQGVIINLNQPVLFTNINQVGQLQYLNQQPLNGSQWNVSSYPNLSNVGLAESSTNVNRRDDILTSQQTSNQHEHWTSTSMEPATQASQVSHANQQPMNTWALPDISNSTTVAPGIVTSQGHYQQPNPPTVAPSSDNVEGSAPNLRHEIIQLVSSILHLLMVMPSLFITSYENAFFDCDNEICQAIMWLQFASSILIPIILLPTTYFENRRLKAFFF</sequence>
<feature type="transmembrane region" description="Helical" evidence="2">
    <location>
        <begin position="145"/>
        <end position="167"/>
    </location>
</feature>
<feature type="transmembrane region" description="Helical" evidence="2">
    <location>
        <begin position="394"/>
        <end position="413"/>
    </location>
</feature>
<keyword evidence="2" id="KW-0812">Transmembrane</keyword>